<dbReference type="GO" id="GO:0016740">
    <property type="term" value="F:transferase activity"/>
    <property type="evidence" value="ECO:0007669"/>
    <property type="project" value="UniProtKB-KW"/>
</dbReference>
<dbReference type="InterPro" id="IPR007534">
    <property type="entry name" value="LuxE"/>
</dbReference>
<dbReference type="GO" id="GO:0047474">
    <property type="term" value="F:long-chain fatty acid--protein ligase activity"/>
    <property type="evidence" value="ECO:0007669"/>
    <property type="project" value="InterPro"/>
</dbReference>
<dbReference type="Pfam" id="PF04443">
    <property type="entry name" value="LuxE"/>
    <property type="match status" value="1"/>
</dbReference>
<organism evidence="2 3">
    <name type="scientific">Marivirga salinarum</name>
    <dbReference type="NCBI Taxonomy" id="3059078"/>
    <lineage>
        <taxon>Bacteria</taxon>
        <taxon>Pseudomonadati</taxon>
        <taxon>Bacteroidota</taxon>
        <taxon>Cytophagia</taxon>
        <taxon>Cytophagales</taxon>
        <taxon>Marivirgaceae</taxon>
        <taxon>Marivirga</taxon>
    </lineage>
</organism>
<keyword evidence="2" id="KW-0808">Transferase</keyword>
<dbReference type="RefSeq" id="WP_308348630.1">
    <property type="nucleotide sequence ID" value="NZ_CP129971.1"/>
</dbReference>
<dbReference type="KEGG" id="msaa:QYS49_15975"/>
<dbReference type="AlphaFoldDB" id="A0AA51RC94"/>
<gene>
    <name evidence="2" type="ORF">QYS49_15975</name>
</gene>
<keyword evidence="3" id="KW-1185">Reference proteome</keyword>
<dbReference type="Proteomes" id="UP001230496">
    <property type="component" value="Chromosome"/>
</dbReference>
<evidence type="ECO:0000313" key="3">
    <source>
        <dbReference type="Proteomes" id="UP001230496"/>
    </source>
</evidence>
<reference evidence="2 3" key="1">
    <citation type="submission" date="2023-08" db="EMBL/GenBank/DDBJ databases">
        <title>Comparative genomics and taxonomic characterization of three novel marine species of genus Marivirga.</title>
        <authorList>
            <person name="Muhammad N."/>
            <person name="Kim S.-G."/>
        </authorList>
    </citation>
    <scope>NUCLEOTIDE SEQUENCE [LARGE SCALE GENOMIC DNA]</scope>
    <source>
        <strain evidence="2 3">BDSF4-3</strain>
    </source>
</reference>
<accession>A0AA51RC94</accession>
<name>A0AA51RC94_9BACT</name>
<evidence type="ECO:0000259" key="1">
    <source>
        <dbReference type="Pfam" id="PF04443"/>
    </source>
</evidence>
<feature type="domain" description="Acyl-protein synthetase LuxE" evidence="1">
    <location>
        <begin position="19"/>
        <end position="333"/>
    </location>
</feature>
<sequence>MSERERLFKQFDALNVENFQDFALELFQYQSKYNLVYKKYIDALNINVDSINDLRSIPFLPIEFFKQHKIITQVENGNSYETIFESSGTGSGLTSQHFVSDLSHYLNHAQDIFERQYSSLNDYVILALLPSYLEREGSSLVAMVDEFIKKTNTSDSGFYLYDLKELVRKVEDLKAKGSEKKIIVWGVSFALLDLAENYKVDFSDCTIMETGGMKGRRKEITREELHGILCDGMNVNTIHSEYGMTELLSQSYSKENGVFHPSHSMKIMVREVNDPFDIKYSDKRSGGLNVIDLANIDSCAFIETQDVGLVNEDGSFKVLGRFDNSDIRGCNLMVF</sequence>
<evidence type="ECO:0000313" key="2">
    <source>
        <dbReference type="EMBL" id="WMN11433.1"/>
    </source>
</evidence>
<dbReference type="EMBL" id="CP129971">
    <property type="protein sequence ID" value="WMN11433.1"/>
    <property type="molecule type" value="Genomic_DNA"/>
</dbReference>
<dbReference type="GO" id="GO:0008218">
    <property type="term" value="P:bioluminescence"/>
    <property type="evidence" value="ECO:0007669"/>
    <property type="project" value="InterPro"/>
</dbReference>
<proteinExistence type="predicted"/>
<protein>
    <submittedName>
        <fullName evidence="2">Acyl transferase</fullName>
    </submittedName>
</protein>